<sequence>MGDTEPSDSNFEYLPGDDASDDNDYSGESDCEYEYESEDDFMDEIDPVMDHGEASCLICSVTCGQTRSPCLVLMTLTLPTCLPCLCLLYVPM</sequence>
<protein>
    <submittedName>
        <fullName evidence="3">Uncharacterized protein</fullName>
    </submittedName>
</protein>
<name>A0A5B7CS43_PORTR</name>
<gene>
    <name evidence="3" type="ORF">E2C01_003770</name>
</gene>
<feature type="region of interest" description="Disordered" evidence="1">
    <location>
        <begin position="1"/>
        <end position="30"/>
    </location>
</feature>
<evidence type="ECO:0000256" key="1">
    <source>
        <dbReference type="SAM" id="MobiDB-lite"/>
    </source>
</evidence>
<keyword evidence="2" id="KW-1133">Transmembrane helix</keyword>
<accession>A0A5B7CS43</accession>
<keyword evidence="4" id="KW-1185">Reference proteome</keyword>
<dbReference type="Proteomes" id="UP000324222">
    <property type="component" value="Unassembled WGS sequence"/>
</dbReference>
<reference evidence="3 4" key="1">
    <citation type="submission" date="2019-05" db="EMBL/GenBank/DDBJ databases">
        <title>Another draft genome of Portunus trituberculatus and its Hox gene families provides insights of decapod evolution.</title>
        <authorList>
            <person name="Jeong J.-H."/>
            <person name="Song I."/>
            <person name="Kim S."/>
            <person name="Choi T."/>
            <person name="Kim D."/>
            <person name="Ryu S."/>
            <person name="Kim W."/>
        </authorList>
    </citation>
    <scope>NUCLEOTIDE SEQUENCE [LARGE SCALE GENOMIC DNA]</scope>
    <source>
        <tissue evidence="3">Muscle</tissue>
    </source>
</reference>
<organism evidence="3 4">
    <name type="scientific">Portunus trituberculatus</name>
    <name type="common">Swimming crab</name>
    <name type="synonym">Neptunus trituberculatus</name>
    <dbReference type="NCBI Taxonomy" id="210409"/>
    <lineage>
        <taxon>Eukaryota</taxon>
        <taxon>Metazoa</taxon>
        <taxon>Ecdysozoa</taxon>
        <taxon>Arthropoda</taxon>
        <taxon>Crustacea</taxon>
        <taxon>Multicrustacea</taxon>
        <taxon>Malacostraca</taxon>
        <taxon>Eumalacostraca</taxon>
        <taxon>Eucarida</taxon>
        <taxon>Decapoda</taxon>
        <taxon>Pleocyemata</taxon>
        <taxon>Brachyura</taxon>
        <taxon>Eubrachyura</taxon>
        <taxon>Portunoidea</taxon>
        <taxon>Portunidae</taxon>
        <taxon>Portuninae</taxon>
        <taxon>Portunus</taxon>
    </lineage>
</organism>
<dbReference type="AlphaFoldDB" id="A0A5B7CS43"/>
<comment type="caution">
    <text evidence="3">The sequence shown here is derived from an EMBL/GenBank/DDBJ whole genome shotgun (WGS) entry which is preliminary data.</text>
</comment>
<keyword evidence="2" id="KW-0812">Transmembrane</keyword>
<feature type="compositionally biased region" description="Acidic residues" evidence="1">
    <location>
        <begin position="18"/>
        <end position="30"/>
    </location>
</feature>
<evidence type="ECO:0000256" key="2">
    <source>
        <dbReference type="SAM" id="Phobius"/>
    </source>
</evidence>
<keyword evidence="2" id="KW-0472">Membrane</keyword>
<evidence type="ECO:0000313" key="4">
    <source>
        <dbReference type="Proteomes" id="UP000324222"/>
    </source>
</evidence>
<dbReference type="EMBL" id="VSRR010000145">
    <property type="protein sequence ID" value="MPC11116.1"/>
    <property type="molecule type" value="Genomic_DNA"/>
</dbReference>
<evidence type="ECO:0000313" key="3">
    <source>
        <dbReference type="EMBL" id="MPC11116.1"/>
    </source>
</evidence>
<feature type="transmembrane region" description="Helical" evidence="2">
    <location>
        <begin position="70"/>
        <end position="90"/>
    </location>
</feature>
<proteinExistence type="predicted"/>